<dbReference type="GO" id="GO:0005874">
    <property type="term" value="C:microtubule"/>
    <property type="evidence" value="ECO:0007669"/>
    <property type="project" value="UniProtKB-KW"/>
</dbReference>
<evidence type="ECO:0000259" key="24">
    <source>
        <dbReference type="Pfam" id="PF18199"/>
    </source>
</evidence>
<dbReference type="InterPro" id="IPR043157">
    <property type="entry name" value="Dynein_AAA1S"/>
</dbReference>
<dbReference type="InterPro" id="IPR035699">
    <property type="entry name" value="AAA_6"/>
</dbReference>
<keyword evidence="7" id="KW-0067">ATP-binding</keyword>
<dbReference type="GO" id="GO:0045505">
    <property type="term" value="F:dynein intermediate chain binding"/>
    <property type="evidence" value="ECO:0007669"/>
    <property type="project" value="InterPro"/>
</dbReference>
<dbReference type="InterPro" id="IPR013602">
    <property type="entry name" value="Dynein_heavy_linker"/>
</dbReference>
<dbReference type="Gene3D" id="1.20.920.20">
    <property type="match status" value="1"/>
</dbReference>
<comment type="subcellular location">
    <subcellularLocation>
        <location evidence="1">Cytoplasm</location>
        <location evidence="1">Cytoskeleton</location>
        <location evidence="1">Cilium axoneme</location>
    </subcellularLocation>
</comment>
<evidence type="ECO:0000256" key="2">
    <source>
        <dbReference type="ARBA" id="ARBA00008887"/>
    </source>
</evidence>
<dbReference type="Gene3D" id="6.10.140.1060">
    <property type="match status" value="1"/>
</dbReference>
<dbReference type="SUPFAM" id="SSF90257">
    <property type="entry name" value="Myosin rod fragments"/>
    <property type="match status" value="1"/>
</dbReference>
<feature type="coiled-coil region" evidence="14">
    <location>
        <begin position="2282"/>
        <end position="2351"/>
    </location>
</feature>
<dbReference type="Pfam" id="PF12781">
    <property type="entry name" value="AAA_9"/>
    <property type="match status" value="1"/>
</dbReference>
<evidence type="ECO:0000256" key="13">
    <source>
        <dbReference type="ARBA" id="ARBA00023273"/>
    </source>
</evidence>
<dbReference type="STRING" id="178035.A0A154PH58"/>
<dbReference type="Pfam" id="PF17857">
    <property type="entry name" value="AAA_lid_1"/>
    <property type="match status" value="1"/>
</dbReference>
<keyword evidence="3" id="KW-0963">Cytoplasm</keyword>
<evidence type="ECO:0000256" key="10">
    <source>
        <dbReference type="ARBA" id="ARBA00023069"/>
    </source>
</evidence>
<evidence type="ECO:0000259" key="16">
    <source>
        <dbReference type="Pfam" id="PF08393"/>
    </source>
</evidence>
<feature type="domain" description="Dynein heavy chain coiled coil stalk" evidence="18">
    <location>
        <begin position="2053"/>
        <end position="2402"/>
    </location>
</feature>
<dbReference type="InterPro" id="IPR042222">
    <property type="entry name" value="Dynein_2_N"/>
</dbReference>
<dbReference type="FunFam" id="3.40.50.300:FF:000049">
    <property type="entry name" value="Dynein, axonemal, heavy chain 5"/>
    <property type="match status" value="1"/>
</dbReference>
<evidence type="ECO:0000256" key="12">
    <source>
        <dbReference type="ARBA" id="ARBA00023212"/>
    </source>
</evidence>
<evidence type="ECO:0000259" key="23">
    <source>
        <dbReference type="Pfam" id="PF18198"/>
    </source>
</evidence>
<evidence type="ECO:0000256" key="1">
    <source>
        <dbReference type="ARBA" id="ARBA00004430"/>
    </source>
</evidence>
<dbReference type="Gene3D" id="1.20.140.100">
    <property type="entry name" value="Dynein heavy chain, N-terminal domain 2"/>
    <property type="match status" value="1"/>
</dbReference>
<evidence type="ECO:0000313" key="25">
    <source>
        <dbReference type="EMBL" id="KZC11189.1"/>
    </source>
</evidence>
<dbReference type="GO" id="GO:0008569">
    <property type="term" value="F:minus-end-directed microtubule motor activity"/>
    <property type="evidence" value="ECO:0007669"/>
    <property type="project" value="InterPro"/>
</dbReference>
<dbReference type="EMBL" id="KQ434904">
    <property type="protein sequence ID" value="KZC11189.1"/>
    <property type="molecule type" value="Genomic_DNA"/>
</dbReference>
<dbReference type="Gene3D" id="1.10.8.720">
    <property type="entry name" value="Region D6 of dynein motor"/>
    <property type="match status" value="1"/>
</dbReference>
<evidence type="ECO:0000259" key="20">
    <source>
        <dbReference type="Pfam" id="PF12781"/>
    </source>
</evidence>
<keyword evidence="13" id="KW-0966">Cell projection</keyword>
<dbReference type="Pfam" id="PF12774">
    <property type="entry name" value="AAA_6"/>
    <property type="match status" value="1"/>
</dbReference>
<feature type="domain" description="Dynein heavy chain 3 AAA+ lid" evidence="22">
    <location>
        <begin position="1623"/>
        <end position="1711"/>
    </location>
</feature>
<dbReference type="Gene3D" id="3.10.490.20">
    <property type="match status" value="1"/>
</dbReference>
<proteinExistence type="inferred from homology"/>
<dbReference type="Gene3D" id="1.10.8.1220">
    <property type="match status" value="1"/>
</dbReference>
<evidence type="ECO:0000259" key="17">
    <source>
        <dbReference type="Pfam" id="PF12774"/>
    </source>
</evidence>
<dbReference type="InterPro" id="IPR035706">
    <property type="entry name" value="AAA_9"/>
</dbReference>
<evidence type="ECO:0000259" key="19">
    <source>
        <dbReference type="Pfam" id="PF12780"/>
    </source>
</evidence>
<dbReference type="SUPFAM" id="SSF52540">
    <property type="entry name" value="P-loop containing nucleoside triphosphate hydrolases"/>
    <property type="match status" value="4"/>
</dbReference>
<comment type="similarity">
    <text evidence="2">Belongs to the dynein heavy chain family.</text>
</comment>
<feature type="domain" description="Dynein heavy chain C-terminal" evidence="24">
    <location>
        <begin position="3212"/>
        <end position="3485"/>
    </location>
</feature>
<feature type="domain" description="Dynein heavy chain AAA module D4" evidence="19">
    <location>
        <begin position="1780"/>
        <end position="2039"/>
    </location>
</feature>
<dbReference type="FunFam" id="1.10.287.2620:FF:000002">
    <property type="entry name" value="Dynein heavy chain 2, axonemal"/>
    <property type="match status" value="1"/>
</dbReference>
<dbReference type="InterPro" id="IPR043160">
    <property type="entry name" value="Dynein_C_barrel"/>
</dbReference>
<dbReference type="OrthoDB" id="424310at2759"/>
<dbReference type="Gene3D" id="1.20.1270.280">
    <property type="match status" value="1"/>
</dbReference>
<dbReference type="FunFam" id="1.20.920.20:FF:000006">
    <property type="entry name" value="Dynein, axonemal, heavy chain 6"/>
    <property type="match status" value="1"/>
</dbReference>
<evidence type="ECO:0000256" key="3">
    <source>
        <dbReference type="ARBA" id="ARBA00022490"/>
    </source>
</evidence>
<dbReference type="PANTHER" id="PTHR45703:SF1">
    <property type="entry name" value="DYNEINS HEAVY CHAIN"/>
    <property type="match status" value="1"/>
</dbReference>
<evidence type="ECO:0000256" key="14">
    <source>
        <dbReference type="SAM" id="Coils"/>
    </source>
</evidence>
<keyword evidence="8" id="KW-0243">Dynein</keyword>
<feature type="domain" description="Dynein heavy chain linker" evidence="16">
    <location>
        <begin position="225"/>
        <end position="644"/>
    </location>
</feature>
<dbReference type="Gene3D" id="1.10.8.710">
    <property type="match status" value="1"/>
</dbReference>
<keyword evidence="9 14" id="KW-0175">Coiled coil</keyword>
<dbReference type="Gene3D" id="1.10.472.130">
    <property type="match status" value="1"/>
</dbReference>
<dbReference type="Pfam" id="PF08393">
    <property type="entry name" value="DHC_N2"/>
    <property type="match status" value="1"/>
</dbReference>
<dbReference type="Gene3D" id="3.20.180.20">
    <property type="entry name" value="Dynein heavy chain, N-terminal domain 2"/>
    <property type="match status" value="1"/>
</dbReference>
<keyword evidence="5" id="KW-0677">Repeat</keyword>
<feature type="coiled-coil region" evidence="14">
    <location>
        <begin position="176"/>
        <end position="203"/>
    </location>
</feature>
<evidence type="ECO:0000313" key="26">
    <source>
        <dbReference type="Proteomes" id="UP000076502"/>
    </source>
</evidence>
<dbReference type="Pfam" id="PF12777">
    <property type="entry name" value="MT"/>
    <property type="match status" value="1"/>
</dbReference>
<dbReference type="Gene3D" id="3.40.50.300">
    <property type="entry name" value="P-loop containing nucleotide triphosphate hydrolases"/>
    <property type="match status" value="5"/>
</dbReference>
<dbReference type="Pfam" id="PF18199">
    <property type="entry name" value="Dynein_C"/>
    <property type="match status" value="1"/>
</dbReference>
<evidence type="ECO:0000256" key="8">
    <source>
        <dbReference type="ARBA" id="ARBA00023017"/>
    </source>
</evidence>
<dbReference type="Pfam" id="PF12775">
    <property type="entry name" value="AAA_7"/>
    <property type="match status" value="1"/>
</dbReference>
<feature type="domain" description="Dynein heavy chain hydrolytic ATP-binding dynein motor region" evidence="17">
    <location>
        <begin position="774"/>
        <end position="1100"/>
    </location>
</feature>
<dbReference type="Pfam" id="PF18198">
    <property type="entry name" value="AAA_lid_11"/>
    <property type="match status" value="1"/>
</dbReference>
<dbReference type="GO" id="GO:0051959">
    <property type="term" value="F:dynein light intermediate chain binding"/>
    <property type="evidence" value="ECO:0007669"/>
    <property type="project" value="InterPro"/>
</dbReference>
<dbReference type="InterPro" id="IPR042228">
    <property type="entry name" value="Dynein_linker_3"/>
</dbReference>
<dbReference type="Pfam" id="PF03028">
    <property type="entry name" value="Dynein_heavy"/>
    <property type="match status" value="1"/>
</dbReference>
<evidence type="ECO:0000256" key="6">
    <source>
        <dbReference type="ARBA" id="ARBA00022741"/>
    </source>
</evidence>
<evidence type="ECO:0000259" key="22">
    <source>
        <dbReference type="Pfam" id="PF17857"/>
    </source>
</evidence>
<dbReference type="InterPro" id="IPR024743">
    <property type="entry name" value="Dynein_HC_stalk"/>
</dbReference>
<keyword evidence="12" id="KW-0206">Cytoskeleton</keyword>
<dbReference type="Gene3D" id="1.10.287.2620">
    <property type="match status" value="1"/>
</dbReference>
<feature type="domain" description="Dynein heavy chain region D6 P-loop" evidence="15">
    <location>
        <begin position="2892"/>
        <end position="3004"/>
    </location>
</feature>
<dbReference type="InterPro" id="IPR041228">
    <property type="entry name" value="Dynein_C"/>
</dbReference>
<dbReference type="Pfam" id="PF17852">
    <property type="entry name" value="Dynein_AAA_lid"/>
    <property type="match status" value="1"/>
</dbReference>
<dbReference type="GO" id="GO:0007018">
    <property type="term" value="P:microtubule-based movement"/>
    <property type="evidence" value="ECO:0007669"/>
    <property type="project" value="InterPro"/>
</dbReference>
<protein>
    <submittedName>
        <fullName evidence="25">Dynein heavy chain 7, axonemal</fullName>
    </submittedName>
</protein>
<keyword evidence="11" id="KW-0505">Motor protein</keyword>
<keyword evidence="4" id="KW-0493">Microtubule</keyword>
<evidence type="ECO:0000259" key="21">
    <source>
        <dbReference type="Pfam" id="PF17852"/>
    </source>
</evidence>
<dbReference type="InterPro" id="IPR042219">
    <property type="entry name" value="AAA_lid_11_sf"/>
</dbReference>
<dbReference type="InterPro" id="IPR027417">
    <property type="entry name" value="P-loop_NTPase"/>
</dbReference>
<evidence type="ECO:0000256" key="7">
    <source>
        <dbReference type="ARBA" id="ARBA00022840"/>
    </source>
</evidence>
<evidence type="ECO:0000256" key="4">
    <source>
        <dbReference type="ARBA" id="ARBA00022701"/>
    </source>
</evidence>
<dbReference type="Pfam" id="PF12780">
    <property type="entry name" value="AAA_8"/>
    <property type="match status" value="1"/>
</dbReference>
<reference evidence="25 26" key="1">
    <citation type="submission" date="2015-07" db="EMBL/GenBank/DDBJ databases">
        <title>The genome of Dufourea novaeangliae.</title>
        <authorList>
            <person name="Pan H."/>
            <person name="Kapheim K."/>
        </authorList>
    </citation>
    <scope>NUCLEOTIDE SEQUENCE [LARGE SCALE GENOMIC DNA]</scope>
    <source>
        <strain evidence="25">0120121106</strain>
        <tissue evidence="25">Whole body</tissue>
    </source>
</reference>
<feature type="domain" description="Dynein heavy chain ATP-binding dynein motor region" evidence="20">
    <location>
        <begin position="2428"/>
        <end position="2646"/>
    </location>
</feature>
<dbReference type="InterPro" id="IPR026983">
    <property type="entry name" value="DHC"/>
</dbReference>
<keyword evidence="10" id="KW-0969">Cilium</keyword>
<feature type="domain" description="Dynein heavy chain AAA lid" evidence="23">
    <location>
        <begin position="3041"/>
        <end position="3179"/>
    </location>
</feature>
<evidence type="ECO:0000259" key="18">
    <source>
        <dbReference type="Pfam" id="PF12777"/>
    </source>
</evidence>
<dbReference type="FunFam" id="3.40.50.300:FF:000320">
    <property type="entry name" value="Dynein, axonemal, heavy chain 5"/>
    <property type="match status" value="1"/>
</dbReference>
<dbReference type="FunFam" id="1.20.920.30:FF:000002">
    <property type="entry name" value="Dynein axonemal heavy chain 3"/>
    <property type="match status" value="1"/>
</dbReference>
<dbReference type="Proteomes" id="UP000076502">
    <property type="component" value="Unassembled WGS sequence"/>
</dbReference>
<keyword evidence="26" id="KW-1185">Reference proteome</keyword>
<gene>
    <name evidence="25" type="ORF">WN55_02603</name>
</gene>
<dbReference type="InterPro" id="IPR041466">
    <property type="entry name" value="Dynein_AAA5_ext"/>
</dbReference>
<dbReference type="InterPro" id="IPR024317">
    <property type="entry name" value="Dynein_heavy_chain_D4_dom"/>
</dbReference>
<dbReference type="GO" id="GO:0005930">
    <property type="term" value="C:axoneme"/>
    <property type="evidence" value="ECO:0007669"/>
    <property type="project" value="UniProtKB-SubCell"/>
</dbReference>
<accession>A0A154PH58</accession>
<name>A0A154PH58_DUFNO</name>
<dbReference type="InterPro" id="IPR004273">
    <property type="entry name" value="Dynein_heavy_D6_P-loop"/>
</dbReference>
<feature type="domain" description="Dynein heavy chain AAA 5 extension" evidence="21">
    <location>
        <begin position="1263"/>
        <end position="1401"/>
    </location>
</feature>
<evidence type="ECO:0000256" key="5">
    <source>
        <dbReference type="ARBA" id="ARBA00022737"/>
    </source>
</evidence>
<sequence length="3488" mass="405002">MVENTYFTIGRLEQSEAKEALKKESCDIVNAFLFKLIKYHQEFNLSICEEFDNLKTKALDVPNDAKSLIELTEFILHASKELIKDLEHKIQKLINMLCTLLEITVLSDDHINLNKKTINWLHQIEPVFRQNNVLCEAKKNELEDEMQKRINKLNIDVDNIIPQLSVLDNMDDINRIDEYAEYYRGLRKQVNKINNEMHRINEEETLFRFPETEFPKVIELLEVTIPFYNLIHVVHQWQNDNAVWLDGPFDWLDASVIKKKTLNYFDTITEMRKTFRTKIKMDLTANKCFKFCGIPDDPDPMQQPAPLKVCWQALNDINDFKKYLPLVVCMCNPALRTRHWQEMSAVCNFDLMPNAGTSLRKIISFDLMNDIEKYEAISTGANRELELQEKLLKMVKEWETISFEINFDKTSKMHVFANLNDIELLLEDHFIMVGEMKTSHFVKSIFSSVIDFSISLDRIKQIIYQWYHIQVLILSVDATFSYPNIETYLPKESTLYMEVKEVLTSIQNKLCETPTLSEINNPIILKTLYDANSKLEVVHQGIKNYIESKRLYFPRFFFLSDKEVQNILFESNSFENLCTSLKACFEGIERVRIDKEKRICSVIGDYGEEVYLDKFIHVYSVSEEKWLTHLENEMHATLQRDIFNCWTAFNKTFIHTDILNFPSMIIICVFQLYWTSNVHNSLTSFNTEVLNSLYLKYVNHLSCLINEIRNFTTHKYRDILTSLIIIISNQKDIIRLLLDQKITRCTDFLWVAQLRYYLDEDYVTVSMFNTNIKYGCEYSYYKQRIINTALTDRCFHTLMQAYKYHLYSTVRGLSGTGKTETVKSLAKAIAVQFRIFNCADISSYHFFCQVFKGFISSEIWLCFESFNNLNFQLLSMITQDLVCIVQAVTANLKVITLEGSLLNLNPTGHICTTSNIGSFKYCELPDNLKILFRRVSMIAPDINKIVEIELFAAGILNSKLLASKLTVVYGVLSKQVWCESCNIFNICSAKVVIKTIIYLKSSFPDENETMLLLRSLIDVNLPKLCNVDILIFKNIVDNMFPNITLLYPNYKIFLETLETVCKFRSLHIHDDFKLKIIQVFELLCIHQAVMLVGDAFVGKTEILYVLKDVLISLRKQGIEYGASVKLETLIPGVSNVEQFYGHFDEKSKTWKDGICSKILHVLSNDSFDKKWIVFDAPLNDTWIESLYTVLDTNKVLHLSSGEKINVVDSISIIFETMSLVETSPVMLSRCGIIYIESQSIDWRPYVKTYISKNHICNGYEEVLYSLFDWVMQPSLEFIQRHCTSTLIVNRLHCIISTLNLLEMYLTDIQTENTEEKGKSNHFIIWMQAALILSVVWGLGGNLNMDSHIKFNSFCTLIWSGKNEEYPKPEVIKNFDVTLPHEGLIQDNFYVFKGSGNWKYWGDLLKTEKLSEIPDTNEICVPTINTMKYNFLFLKHIQYKKPFLICGNISTGKTSLMKNLLRNKLFIENYLINLFSFTSMNTVLRTQNLLLLKLNKIKTAHYGPPKNQFCINFIDDLNVEMNEHKSEMKNILELLRQYHSYGYFYDSNKPEKIFIHDTMFSLSVTGNDTIKICPRFLRYFNLYSMYTSSTDTIFRIFSNVLLTNLKKNLFGTDVLTSVTSITNATIDVYNSVIKTLLPIPVKFQYQFSIRDISKVINGCSLLQKESVETKVTFIRLWAHEVWRVFGDRILNKDDKEYLFLQIKELTKRHFKDSFETAFDYLPKFENNQITKDSFDDLMFSNFMDTEKDKDKKYEEISSIEKLKSKILFYLDRYNNNFKKQIDIVITKYVLEKVIKISRILAIPGGNLLMISNIGSGKKSITSLAAYMNQQELFELCVQSSCNFNIWRNNLKTVLQKCGGLRENLTFFIKDKQISNTFLCDISSLLATGEIPDLFSTKEKYDIIEMVRLHAQGGNKNAEISTRSVMNYFLEQCKNNLHIVMCFNSSNTAIRSYLYKYPELLKYCTINWYNTWPTHALEQIGSKYIQDINVKENIKPDIIKACVKLYNNAQEVSNEYLKETSKAIHITLSTFLHMLKLYTHLVSKKQNDIIATRNRYLAGLEKLELAAQQVEKMKTTLTILKPQLELSAKQTMITMKEVENENITVEGATIVVQQEEEIANKKAEVAGKLKIECEADLAVAIPILEDAVAALNTLKPTDITLVKAMKNPPDTVKLVMAAVCVMLDIPPDRPVDPVTGKKYTDYWGPSKRILGDMNFLQNLKDYDKDNIPPNIMQIIKKTYMSDNNFKPHIVAKASSAAEGLCKWVRAMVSYDEVAKAVAPKKGKLLAAQKECDEAEDFLNEKRRTLSTLNAKLAALNNSLQETLQQKLKLEIEVEDCTDKLKKAERLIASLGGEKDRWMQYAKSLQENYNNLVGDMIISCGIISYMASYTIVFRDKIVEYWKQYIRDLQMPFTTKYNFVNIHGEENEINYWYLCGLPKHRFSVENAIIMSNSELWCLFIDSHNQANQWIKTIENKNDLQVVKLTDSNYTSIIQCSIECGKPTLIENVGEDLETLLDPLFLKRIYNDGNTSYLNFDCKVGKYSRDYRLYITTRLLNPQYSPEVFSKFTVIDFSIPNEALQDRLLDLVVFKEKPELHEKFEILLMEDVNNKKILKQQEDNILCTLSSTTTNILEDENAIKILDSSKCLSLNIIKKQEAAKLMSLEISKFRDVYMQFVKYCVDLFNTLIALSSLNHMYRFSFTWFMQLYIRSIETSNRSAILEKRLAYLKSSFTHGLHASVCRSLSEKHKILYSFLLCSKILLDNEEVTKEEIEYFMSPNLCHINIIFDKKPDWLPKDIWINVYNLNNTLSTFNGLVDNFCCNDEIWKQYYTSETLQNQLLPKPWVKKSSFQKLILIKTLKPNKIIIQITEIIKDTLGNTQNYSPQLKISQSYAESSCLTPIVFILPSCSSPLSLISVHAKTKGYLSKFISISMSKSQEKKAEFLIQRAQKEGTWVFLQNCHLVPHWMVHLEKFCEICNISNVSLGFRLWLSSYPMKEFPISILQNSIKISYDSPLNIKETLLNIYQSEPIIRKDFFEGCPGKDKVFTKLLFGLSLFHIIIEKRKNFGVQGWNIPYDFDHSDFHISAMQMQNFINTTDYVPFNILLYLIGECNYGGKIVDHFDRRFLKHLLNDYCNSDIIKNQQYSYLNNIAKLIPQRCEYLHVIKYIEEMPLDLSSQVFGFSKNGAIIQDTMMATEFLSSLSCLNFIDPLLNDQLFQDQVLVLINDIQNKLNNTFEIHQLEGKQTSLLQEPLHRILLCEIRLLKHILTIITQNLNNLNLAFDGYLPFTDSLNTISEEIYKCKVPNTWKKLQSINVTDNLGYYINNLVKRIEFLQQWWNEDCPKIVWLDALFFGKMFFSAISLSFSKKYNVPIEEVCLEFEVIIEEETDTKSDVYFIRGLHLSGAQWNVKKNILAENSTNVFWQNMPPICVKFLQNKKDTDKAYECPVYVAAIQRTDKNIKSTSQNYVISIPLITDGHEAHWIKCGTALFCHTS</sequence>
<evidence type="ECO:0000256" key="9">
    <source>
        <dbReference type="ARBA" id="ARBA00023054"/>
    </source>
</evidence>
<keyword evidence="6" id="KW-0547">Nucleotide-binding</keyword>
<evidence type="ECO:0000259" key="15">
    <source>
        <dbReference type="Pfam" id="PF03028"/>
    </source>
</evidence>
<organism evidence="25 26">
    <name type="scientific">Dufourea novaeangliae</name>
    <name type="common">Sweat bee</name>
    <dbReference type="NCBI Taxonomy" id="178035"/>
    <lineage>
        <taxon>Eukaryota</taxon>
        <taxon>Metazoa</taxon>
        <taxon>Ecdysozoa</taxon>
        <taxon>Arthropoda</taxon>
        <taxon>Hexapoda</taxon>
        <taxon>Insecta</taxon>
        <taxon>Pterygota</taxon>
        <taxon>Neoptera</taxon>
        <taxon>Endopterygota</taxon>
        <taxon>Hymenoptera</taxon>
        <taxon>Apocrita</taxon>
        <taxon>Aculeata</taxon>
        <taxon>Apoidea</taxon>
        <taxon>Anthophila</taxon>
        <taxon>Halictidae</taxon>
        <taxon>Rophitinae</taxon>
        <taxon>Dufourea</taxon>
    </lineage>
</organism>
<dbReference type="InterPro" id="IPR041589">
    <property type="entry name" value="DNAH3_AAA_lid_1"/>
</dbReference>
<dbReference type="Gene3D" id="1.20.58.1120">
    <property type="match status" value="1"/>
</dbReference>
<evidence type="ECO:0000256" key="11">
    <source>
        <dbReference type="ARBA" id="ARBA00023175"/>
    </source>
</evidence>
<dbReference type="PANTHER" id="PTHR45703">
    <property type="entry name" value="DYNEIN HEAVY CHAIN"/>
    <property type="match status" value="1"/>
</dbReference>
<dbReference type="GO" id="GO:0030286">
    <property type="term" value="C:dynein complex"/>
    <property type="evidence" value="ECO:0007669"/>
    <property type="project" value="UniProtKB-KW"/>
</dbReference>
<dbReference type="Gene3D" id="1.20.920.30">
    <property type="match status" value="1"/>
</dbReference>
<dbReference type="InterPro" id="IPR041658">
    <property type="entry name" value="AAA_lid_11"/>
</dbReference>
<dbReference type="GO" id="GO:0005524">
    <property type="term" value="F:ATP binding"/>
    <property type="evidence" value="ECO:0007669"/>
    <property type="project" value="UniProtKB-KW"/>
</dbReference>